<accession>A0A1H3HNZ3</accession>
<keyword evidence="3" id="KW-1185">Reference proteome</keyword>
<organism evidence="2 3">
    <name type="scientific">Hymenobacter psychrophilus</name>
    <dbReference type="NCBI Taxonomy" id="651662"/>
    <lineage>
        <taxon>Bacteria</taxon>
        <taxon>Pseudomonadati</taxon>
        <taxon>Bacteroidota</taxon>
        <taxon>Cytophagia</taxon>
        <taxon>Cytophagales</taxon>
        <taxon>Hymenobacteraceae</taxon>
        <taxon>Hymenobacter</taxon>
    </lineage>
</organism>
<dbReference type="OrthoDB" id="877026at2"/>
<evidence type="ECO:0000256" key="1">
    <source>
        <dbReference type="SAM" id="SignalP"/>
    </source>
</evidence>
<proteinExistence type="predicted"/>
<dbReference type="STRING" id="651662.SAMN04488069_10655"/>
<dbReference type="Proteomes" id="UP000199249">
    <property type="component" value="Unassembled WGS sequence"/>
</dbReference>
<keyword evidence="1" id="KW-0732">Signal</keyword>
<dbReference type="RefSeq" id="WP_092739658.1">
    <property type="nucleotide sequence ID" value="NZ_FNOV01000006.1"/>
</dbReference>
<dbReference type="AlphaFoldDB" id="A0A1H3HNZ3"/>
<sequence length="235" mass="25987">MKNAIRRVIILFIFAIAPLCGYAQTTPGGAADSATERRLIQQASADICQQLKLENQKNPLARLSQTEAEQLFGRLFLQAATRNAELAALLTSIGERRARAEGEQLGRRVGLLLMQECPMGQQLFMRLGGEQLNQQLGLRPEETKLLQPLAAAMCRDLSPRVTEMQQLAPAQRMALVTQALGSTMKPRAKQLNKFYGTSVFLDGEIEKLGSKIFALMAPQCPEVLILFADFDKVDQ</sequence>
<evidence type="ECO:0000313" key="3">
    <source>
        <dbReference type="Proteomes" id="UP000199249"/>
    </source>
</evidence>
<feature type="chain" id="PRO_5011575680" evidence="1">
    <location>
        <begin position="24"/>
        <end position="235"/>
    </location>
</feature>
<dbReference type="EMBL" id="FNOV01000006">
    <property type="protein sequence ID" value="SDY16518.1"/>
    <property type="molecule type" value="Genomic_DNA"/>
</dbReference>
<feature type="signal peptide" evidence="1">
    <location>
        <begin position="1"/>
        <end position="23"/>
    </location>
</feature>
<protein>
    <submittedName>
        <fullName evidence="2">Uncharacterized protein</fullName>
    </submittedName>
</protein>
<reference evidence="3" key="1">
    <citation type="submission" date="2016-10" db="EMBL/GenBank/DDBJ databases">
        <authorList>
            <person name="Varghese N."/>
            <person name="Submissions S."/>
        </authorList>
    </citation>
    <scope>NUCLEOTIDE SEQUENCE [LARGE SCALE GENOMIC DNA]</scope>
    <source>
        <strain evidence="3">CGMCC 1.8975</strain>
    </source>
</reference>
<name>A0A1H3HNZ3_9BACT</name>
<evidence type="ECO:0000313" key="2">
    <source>
        <dbReference type="EMBL" id="SDY16518.1"/>
    </source>
</evidence>
<gene>
    <name evidence="2" type="ORF">SAMN04488069_10655</name>
</gene>